<dbReference type="EMBL" id="CP076683">
    <property type="protein sequence ID" value="QWV18492.1"/>
    <property type="molecule type" value="Genomic_DNA"/>
</dbReference>
<name>A0ABX8IXJ3_9GAMM</name>
<feature type="domain" description="Transposase IS200-like" evidence="1">
    <location>
        <begin position="9"/>
        <end position="124"/>
    </location>
</feature>
<protein>
    <submittedName>
        <fullName evidence="2">Transposase</fullName>
    </submittedName>
</protein>
<keyword evidence="3" id="KW-1185">Reference proteome</keyword>
<accession>A0ABX8IXJ3</accession>
<evidence type="ECO:0000259" key="1">
    <source>
        <dbReference type="SMART" id="SM01321"/>
    </source>
</evidence>
<reference evidence="2 3" key="1">
    <citation type="submission" date="2021-06" db="EMBL/GenBank/DDBJ databases">
        <title>Microbial metabolic specificity influences pelagic lipid remineralization.</title>
        <authorList>
            <person name="Behrendt L."/>
            <person name="Hunter J.E."/>
            <person name="Alcolombri U."/>
            <person name="Smriga S."/>
            <person name="Mincer T."/>
            <person name="Lowenstein D.P."/>
            <person name="Peaudecerf F.J."/>
            <person name="Fernandez V.I."/>
            <person name="Fredricks H."/>
            <person name="Almblad H."/>
            <person name="Harrison J.J."/>
            <person name="Stocker R."/>
            <person name="Van Mooy B.A.S."/>
        </authorList>
    </citation>
    <scope>NUCLEOTIDE SEQUENCE [LARGE SCALE GENOMIC DNA]</scope>
    <source>
        <strain evidence="2 3">A252</strain>
    </source>
</reference>
<dbReference type="PANTHER" id="PTHR34322:SF2">
    <property type="entry name" value="TRANSPOSASE IS200-LIKE DOMAIN-CONTAINING PROTEIN"/>
    <property type="match status" value="1"/>
</dbReference>
<dbReference type="Pfam" id="PF01797">
    <property type="entry name" value="Y1_Tnp"/>
    <property type="match status" value="1"/>
</dbReference>
<sequence>MPRRSRLVLPGVPLHLIQRGNNRQICFVADEDFAVYLHWLHQYADETGCRLHAYALMTNHVHLLVSADRAQAPGALMKALGQRYVQYFNRTYRRSGTLWEGRYRSCLVQAADYLLVCQRYIELNPVRAGMVEHPAEYRWSSYRSNAQGEGCALIEPHEVYLALGTTPTDRHASYRELFRYELEPGLVDEIRRATNGNFALGNARFSEEVASLLGRRVTRGQAGRPRMTREG</sequence>
<dbReference type="SMART" id="SM01321">
    <property type="entry name" value="Y1_Tnp"/>
    <property type="match status" value="1"/>
</dbReference>
<organism evidence="2 3">
    <name type="scientific">Stutzerimonas zhaodongensis</name>
    <dbReference type="NCBI Taxonomy" id="1176257"/>
    <lineage>
        <taxon>Bacteria</taxon>
        <taxon>Pseudomonadati</taxon>
        <taxon>Pseudomonadota</taxon>
        <taxon>Gammaproteobacteria</taxon>
        <taxon>Pseudomonadales</taxon>
        <taxon>Pseudomonadaceae</taxon>
        <taxon>Stutzerimonas</taxon>
    </lineage>
</organism>
<dbReference type="PANTHER" id="PTHR34322">
    <property type="entry name" value="TRANSPOSASE, Y1_TNP DOMAIN-CONTAINING"/>
    <property type="match status" value="1"/>
</dbReference>
<evidence type="ECO:0000313" key="3">
    <source>
        <dbReference type="Proteomes" id="UP000683436"/>
    </source>
</evidence>
<gene>
    <name evidence="2" type="ORF">KQ248_07460</name>
</gene>
<dbReference type="InterPro" id="IPR002686">
    <property type="entry name" value="Transposase_17"/>
</dbReference>
<evidence type="ECO:0000313" key="2">
    <source>
        <dbReference type="EMBL" id="QWV18492.1"/>
    </source>
</evidence>
<dbReference type="Proteomes" id="UP000683436">
    <property type="component" value="Chromosome"/>
</dbReference>
<dbReference type="RefSeq" id="WP_216707101.1">
    <property type="nucleotide sequence ID" value="NZ_CP076683.1"/>
</dbReference>
<proteinExistence type="predicted"/>